<keyword evidence="5 8" id="KW-0472">Membrane</keyword>
<accession>A0A5N5T1C0</accession>
<comment type="caution">
    <text evidence="10">The sequence shown here is derived from an EMBL/GenBank/DDBJ whole genome shotgun (WGS) entry which is preliminary data.</text>
</comment>
<dbReference type="GO" id="GO:0097108">
    <property type="term" value="F:hedgehog family protein binding"/>
    <property type="evidence" value="ECO:0007669"/>
    <property type="project" value="TreeGrafter"/>
</dbReference>
<keyword evidence="3 8" id="KW-0812">Transmembrane</keyword>
<evidence type="ECO:0000259" key="9">
    <source>
        <dbReference type="PROSITE" id="PS50156"/>
    </source>
</evidence>
<feature type="transmembrane region" description="Helical" evidence="8">
    <location>
        <begin position="410"/>
        <end position="427"/>
    </location>
</feature>
<feature type="transmembrane region" description="Helical" evidence="8">
    <location>
        <begin position="252"/>
        <end position="275"/>
    </location>
</feature>
<evidence type="ECO:0000313" key="10">
    <source>
        <dbReference type="EMBL" id="KAB7498720.1"/>
    </source>
</evidence>
<feature type="compositionally biased region" description="Polar residues" evidence="7">
    <location>
        <begin position="894"/>
        <end position="912"/>
    </location>
</feature>
<dbReference type="PANTHER" id="PTHR46022">
    <property type="entry name" value="PROTEIN PATCHED"/>
    <property type="match status" value="1"/>
</dbReference>
<dbReference type="Proteomes" id="UP000326759">
    <property type="component" value="Unassembled WGS sequence"/>
</dbReference>
<feature type="transmembrane region" description="Helical" evidence="8">
    <location>
        <begin position="221"/>
        <end position="246"/>
    </location>
</feature>
<feature type="compositionally biased region" description="Low complexity" evidence="7">
    <location>
        <begin position="882"/>
        <end position="892"/>
    </location>
</feature>
<feature type="transmembrane region" description="Helical" evidence="8">
    <location>
        <begin position="681"/>
        <end position="700"/>
    </location>
</feature>
<evidence type="ECO:0000256" key="8">
    <source>
        <dbReference type="SAM" id="Phobius"/>
    </source>
</evidence>
<dbReference type="InterPro" id="IPR000731">
    <property type="entry name" value="SSD"/>
</dbReference>
<dbReference type="OrthoDB" id="5873834at2759"/>
<dbReference type="SUPFAM" id="SSF82866">
    <property type="entry name" value="Multidrug efflux transporter AcrB transmembrane domain"/>
    <property type="match status" value="2"/>
</dbReference>
<comment type="similarity">
    <text evidence="2">Belongs to the patched family.</text>
</comment>
<evidence type="ECO:0000256" key="2">
    <source>
        <dbReference type="ARBA" id="ARBA00005585"/>
    </source>
</evidence>
<keyword evidence="11" id="KW-1185">Reference proteome</keyword>
<feature type="transmembrane region" description="Helical" evidence="8">
    <location>
        <begin position="808"/>
        <end position="835"/>
    </location>
</feature>
<feature type="transmembrane region" description="Helical" evidence="8">
    <location>
        <begin position="737"/>
        <end position="762"/>
    </location>
</feature>
<proteinExistence type="inferred from homology"/>
<gene>
    <name evidence="10" type="primary">ptc</name>
    <name evidence="10" type="ORF">Anas_11872</name>
</gene>
<feature type="compositionally biased region" description="Low complexity" evidence="7">
    <location>
        <begin position="917"/>
        <end position="926"/>
    </location>
</feature>
<feature type="transmembrane region" description="Helical" evidence="8">
    <location>
        <begin position="178"/>
        <end position="200"/>
    </location>
</feature>
<feature type="region of interest" description="Disordered" evidence="7">
    <location>
        <begin position="845"/>
        <end position="931"/>
    </location>
</feature>
<evidence type="ECO:0000256" key="1">
    <source>
        <dbReference type="ARBA" id="ARBA00004141"/>
    </source>
</evidence>
<evidence type="ECO:0000256" key="3">
    <source>
        <dbReference type="ARBA" id="ARBA00022692"/>
    </source>
</evidence>
<dbReference type="Gene3D" id="1.20.1640.10">
    <property type="entry name" value="Multidrug efflux transporter AcrB transmembrane domain"/>
    <property type="match status" value="2"/>
</dbReference>
<dbReference type="AlphaFoldDB" id="A0A5N5T1C0"/>
<keyword evidence="6" id="KW-0325">Glycoprotein</keyword>
<dbReference type="PROSITE" id="PS50156">
    <property type="entry name" value="SSD"/>
    <property type="match status" value="1"/>
</dbReference>
<evidence type="ECO:0000313" key="11">
    <source>
        <dbReference type="Proteomes" id="UP000326759"/>
    </source>
</evidence>
<comment type="subcellular location">
    <subcellularLocation>
        <location evidence="1">Membrane</location>
        <topology evidence="1">Multi-pass membrane protein</topology>
    </subcellularLocation>
</comment>
<protein>
    <submittedName>
        <fullName evidence="10">Protein patched</fullName>
    </submittedName>
</protein>
<sequence>MKRAGITTAYQEKPCIHPEDPECPSTAPNKKSLKPPDIGVELTGGCYGFAGKYLHWPEELIIGGTKKNRTGHIIRGEALQSIVQLMGSKDLYEHWQNHYKVHNVNWSQEMAEIILNAWVDKFSQKIKETGEKLAEEAKPVGLGLSGVLLVIGSVASGLGLCALLGLPFSAATTQVLPFLTLGLGVDDIFLIISTVQEVASMNTNSKATSQNCQVGEIMKRCGISVAVTSLCSASGFFAAAIIPIPALKVLCIQAGLIILTILVSMLLVFPAFISLDLRRRNKGRVDFFCCLPSSVFQTDAKHSQASSKPTFNAQSDIKRTAVTRVLSPPGRGTVTRVLCTPSSEECWVGAKPVQASSPSMESLTAESTGSLVKRPNLSREQTCGKIFNCSLKIWIRDVYSQVITRGPVKAVTILFLFLTIAASAWGVSRLKDGLDLTDIVPTGTTESEFLNSQQKYFGFYNMFAVTQGNFEYPTKQKLLHEYHEAFNRVPWIIKNDNGGLADSWLVLFRDWLKGLQRSFDSDWEKGYITEEGWKRNASDNGILAYKLLVQTGHVDHPVDTSLVSQIRLVDDEGIINPKAFYNYLTAWVSNDALAYIASQANIIPMPRFWYHERSDYDLKIPKSSPIIYAQFPFYLSDLDDTETITKMIETVRNICKKFEDKGLPNFPSGVPFTFWEQYINLRFYLLLALVTVLGTVFILLSVSLVNVWAASLVVLILATLVLQLSGLLGLFGLKLSAAPAIMLIISVGVGVEFSVHMTIGFLTALGDRNRRVRISLTHMSIPMLNGAFSTLLSISSLLFSDFDFVKQYFFVMIAALIILGALDGLLFLPVLLTLVGPPADLISKTSSDRVPKPSPPPSPQLQPHHHSYSIQSNSGRRSNLKHAQTQAQTHQQSQRRYNPTIHGSNLSLTTISEEPASNGSTNSSQRSSHEILVEPQVVVETTTFNGSHKHASGNDTSEGVIYHEVPHVTTTVTATAKVKVELHNKTLSVRTKRSLKLKYMKNFRRDRERMKMFVDEKNMSDNSRYKRHFKDKLSIALKYLLRHEEAKEEKLLCNPNVSNDERKHKKGRFYVCGTPWKILRGGSADHCLYKIDIGRNRNRLRRIWMYRLIFVILRNFSLVVVDTCSLSGGGGNERLILR</sequence>
<feature type="transmembrane region" description="Helical" evidence="8">
    <location>
        <begin position="707"/>
        <end position="731"/>
    </location>
</feature>
<keyword evidence="4 8" id="KW-1133">Transmembrane helix</keyword>
<dbReference type="Pfam" id="PF12349">
    <property type="entry name" value="Sterol-sensing"/>
    <property type="match status" value="1"/>
</dbReference>
<feature type="transmembrane region" description="Helical" evidence="8">
    <location>
        <begin position="783"/>
        <end position="802"/>
    </location>
</feature>
<dbReference type="GO" id="GO:0045879">
    <property type="term" value="P:negative regulation of smoothened signaling pathway"/>
    <property type="evidence" value="ECO:0007669"/>
    <property type="project" value="TreeGrafter"/>
</dbReference>
<evidence type="ECO:0000256" key="4">
    <source>
        <dbReference type="ARBA" id="ARBA00022989"/>
    </source>
</evidence>
<evidence type="ECO:0000256" key="7">
    <source>
        <dbReference type="SAM" id="MobiDB-lite"/>
    </source>
</evidence>
<feature type="transmembrane region" description="Helical" evidence="8">
    <location>
        <begin position="142"/>
        <end position="166"/>
    </location>
</feature>
<dbReference type="EMBL" id="SEYY01019062">
    <property type="protein sequence ID" value="KAB7498720.1"/>
    <property type="molecule type" value="Genomic_DNA"/>
</dbReference>
<dbReference type="GO" id="GO:0005886">
    <property type="term" value="C:plasma membrane"/>
    <property type="evidence" value="ECO:0007669"/>
    <property type="project" value="TreeGrafter"/>
</dbReference>
<dbReference type="GO" id="GO:0008158">
    <property type="term" value="F:hedgehog receptor activity"/>
    <property type="evidence" value="ECO:0007669"/>
    <property type="project" value="TreeGrafter"/>
</dbReference>
<feature type="region of interest" description="Disordered" evidence="7">
    <location>
        <begin position="15"/>
        <end position="34"/>
    </location>
</feature>
<reference evidence="10 11" key="1">
    <citation type="journal article" date="2019" name="PLoS Biol.">
        <title>Sex chromosomes control vertical transmission of feminizing Wolbachia symbionts in an isopod.</title>
        <authorList>
            <person name="Becking T."/>
            <person name="Chebbi M.A."/>
            <person name="Giraud I."/>
            <person name="Moumen B."/>
            <person name="Laverre T."/>
            <person name="Caubet Y."/>
            <person name="Peccoud J."/>
            <person name="Gilbert C."/>
            <person name="Cordaux R."/>
        </authorList>
    </citation>
    <scope>NUCLEOTIDE SEQUENCE [LARGE SCALE GENOMIC DNA]</scope>
    <source>
        <strain evidence="10">ANa2</strain>
        <tissue evidence="10">Whole body excluding digestive tract and cuticle</tissue>
    </source>
</reference>
<feature type="domain" description="SSD" evidence="9">
    <location>
        <begin position="142"/>
        <end position="275"/>
    </location>
</feature>
<organism evidence="10 11">
    <name type="scientific">Armadillidium nasatum</name>
    <dbReference type="NCBI Taxonomy" id="96803"/>
    <lineage>
        <taxon>Eukaryota</taxon>
        <taxon>Metazoa</taxon>
        <taxon>Ecdysozoa</taxon>
        <taxon>Arthropoda</taxon>
        <taxon>Crustacea</taxon>
        <taxon>Multicrustacea</taxon>
        <taxon>Malacostraca</taxon>
        <taxon>Eumalacostraca</taxon>
        <taxon>Peracarida</taxon>
        <taxon>Isopoda</taxon>
        <taxon>Oniscidea</taxon>
        <taxon>Crinocheta</taxon>
        <taxon>Armadillidiidae</taxon>
        <taxon>Armadillidium</taxon>
    </lineage>
</organism>
<feature type="transmembrane region" description="Helical" evidence="8">
    <location>
        <begin position="1104"/>
        <end position="1121"/>
    </location>
</feature>
<evidence type="ECO:0000256" key="6">
    <source>
        <dbReference type="ARBA" id="ARBA00023180"/>
    </source>
</evidence>
<name>A0A5N5T1C0_9CRUS</name>
<evidence type="ECO:0000256" key="5">
    <source>
        <dbReference type="ARBA" id="ARBA00023136"/>
    </source>
</evidence>
<dbReference type="GO" id="GO:0005119">
    <property type="term" value="F:smoothened binding"/>
    <property type="evidence" value="ECO:0007669"/>
    <property type="project" value="TreeGrafter"/>
</dbReference>
<dbReference type="InterPro" id="IPR053958">
    <property type="entry name" value="HMGCR/SNAP/NPC1-like_SSD"/>
</dbReference>
<feature type="compositionally biased region" description="Polar residues" evidence="7">
    <location>
        <begin position="868"/>
        <end position="877"/>
    </location>
</feature>
<dbReference type="PANTHER" id="PTHR46022:SF1">
    <property type="entry name" value="PROTEIN PATCHED"/>
    <property type="match status" value="1"/>
</dbReference>